<dbReference type="RefSeq" id="WP_260348368.1">
    <property type="nucleotide sequence ID" value="NZ_JAOAOS010000005.1"/>
</dbReference>
<comment type="caution">
    <text evidence="3">The sequence shown here is derived from an EMBL/GenBank/DDBJ whole genome shotgun (WGS) entry which is preliminary data.</text>
</comment>
<dbReference type="GO" id="GO:0016787">
    <property type="term" value="F:hydrolase activity"/>
    <property type="evidence" value="ECO:0007669"/>
    <property type="project" value="UniProtKB-KW"/>
</dbReference>
<comment type="similarity">
    <text evidence="1">Belongs to the esterase D family.</text>
</comment>
<dbReference type="Proteomes" id="UP001595976">
    <property type="component" value="Unassembled WGS sequence"/>
</dbReference>
<keyword evidence="2 3" id="KW-0378">Hydrolase</keyword>
<sequence>MSPDEAPSAAAAPAPFTLERTAAFGLVAGDGSAYRIAVAWPEAPPPAAGYPTLVLVDGQALFATAVSAARLQAARAEVTGVAPAVIVGIGYPGAAPFDAERRQRDLLPVEGGADRFLASIVQEILPAVERFAPLDPTRRTLAGHSYGGLFALHALFTRPGLFAAHVAGSPSIWWGERAILATEERFRAASGFAGRLLITLGGAEQDGPDGGDPRRRERRAMARMRDNAAEMAARLAASGRVDCSFVEWPGENHASVIPAMLSRAVGFALAAPGLAGRRAA</sequence>
<dbReference type="Gene3D" id="3.40.50.1820">
    <property type="entry name" value="alpha/beta hydrolase"/>
    <property type="match status" value="1"/>
</dbReference>
<dbReference type="SUPFAM" id="SSF53474">
    <property type="entry name" value="alpha/beta-Hydrolases"/>
    <property type="match status" value="1"/>
</dbReference>
<dbReference type="PANTHER" id="PTHR40841:SF2">
    <property type="entry name" value="SIDEROPHORE-DEGRADING ESTERASE (EUROFUNG)"/>
    <property type="match status" value="1"/>
</dbReference>
<reference evidence="4" key="1">
    <citation type="journal article" date="2019" name="Int. J. Syst. Evol. Microbiol.">
        <title>The Global Catalogue of Microorganisms (GCM) 10K type strain sequencing project: providing services to taxonomists for standard genome sequencing and annotation.</title>
        <authorList>
            <consortium name="The Broad Institute Genomics Platform"/>
            <consortium name="The Broad Institute Genome Sequencing Center for Infectious Disease"/>
            <person name="Wu L."/>
            <person name="Ma J."/>
        </authorList>
    </citation>
    <scope>NUCLEOTIDE SEQUENCE [LARGE SCALE GENOMIC DNA]</scope>
    <source>
        <strain evidence="4">CGMCC 1.15643</strain>
    </source>
</reference>
<accession>A0ABW0F392</accession>
<organism evidence="3 4">
    <name type="scientific">Bosea minatitlanensis</name>
    <dbReference type="NCBI Taxonomy" id="128782"/>
    <lineage>
        <taxon>Bacteria</taxon>
        <taxon>Pseudomonadati</taxon>
        <taxon>Pseudomonadota</taxon>
        <taxon>Alphaproteobacteria</taxon>
        <taxon>Hyphomicrobiales</taxon>
        <taxon>Boseaceae</taxon>
        <taxon>Bosea</taxon>
    </lineage>
</organism>
<evidence type="ECO:0000256" key="1">
    <source>
        <dbReference type="ARBA" id="ARBA00005622"/>
    </source>
</evidence>
<evidence type="ECO:0000313" key="4">
    <source>
        <dbReference type="Proteomes" id="UP001595976"/>
    </source>
</evidence>
<dbReference type="PANTHER" id="PTHR40841">
    <property type="entry name" value="SIDEROPHORE TRIACETYLFUSARININE C ESTERASE"/>
    <property type="match status" value="1"/>
</dbReference>
<dbReference type="InterPro" id="IPR052558">
    <property type="entry name" value="Siderophore_Hydrolase_D"/>
</dbReference>
<proteinExistence type="inferred from homology"/>
<dbReference type="InterPro" id="IPR000801">
    <property type="entry name" value="Esterase-like"/>
</dbReference>
<dbReference type="InterPro" id="IPR029058">
    <property type="entry name" value="AB_hydrolase_fold"/>
</dbReference>
<gene>
    <name evidence="3" type="ORF">ACFPK2_12950</name>
</gene>
<evidence type="ECO:0000313" key="3">
    <source>
        <dbReference type="EMBL" id="MFC5293892.1"/>
    </source>
</evidence>
<name>A0ABW0F392_9HYPH</name>
<dbReference type="EMBL" id="JBHSLI010000005">
    <property type="protein sequence ID" value="MFC5293892.1"/>
    <property type="molecule type" value="Genomic_DNA"/>
</dbReference>
<dbReference type="Pfam" id="PF00756">
    <property type="entry name" value="Esterase"/>
    <property type="match status" value="1"/>
</dbReference>
<protein>
    <submittedName>
        <fullName evidence="3">Alpha/beta hydrolase</fullName>
    </submittedName>
</protein>
<keyword evidence="4" id="KW-1185">Reference proteome</keyword>
<evidence type="ECO:0000256" key="2">
    <source>
        <dbReference type="ARBA" id="ARBA00022801"/>
    </source>
</evidence>